<proteinExistence type="predicted"/>
<reference evidence="1 2" key="1">
    <citation type="journal article" date="2018" name="Front. Plant Sci.">
        <title>Red Clover (Trifolium pratense) and Zigzag Clover (T. medium) - A Picture of Genomic Similarities and Differences.</title>
        <authorList>
            <person name="Dluhosova J."/>
            <person name="Istvanek J."/>
            <person name="Nedelnik J."/>
            <person name="Repkova J."/>
        </authorList>
    </citation>
    <scope>NUCLEOTIDE SEQUENCE [LARGE SCALE GENOMIC DNA]</scope>
    <source>
        <strain evidence="2">cv. 10/8</strain>
        <tissue evidence="1">Leaf</tissue>
    </source>
</reference>
<comment type="caution">
    <text evidence="1">The sequence shown here is derived from an EMBL/GenBank/DDBJ whole genome shotgun (WGS) entry which is preliminary data.</text>
</comment>
<keyword evidence="2" id="KW-1185">Reference proteome</keyword>
<name>A0A392TEC1_9FABA</name>
<dbReference type="EMBL" id="LXQA010551020">
    <property type="protein sequence ID" value="MCI58747.1"/>
    <property type="molecule type" value="Genomic_DNA"/>
</dbReference>
<organism evidence="1 2">
    <name type="scientific">Trifolium medium</name>
    <dbReference type="NCBI Taxonomy" id="97028"/>
    <lineage>
        <taxon>Eukaryota</taxon>
        <taxon>Viridiplantae</taxon>
        <taxon>Streptophyta</taxon>
        <taxon>Embryophyta</taxon>
        <taxon>Tracheophyta</taxon>
        <taxon>Spermatophyta</taxon>
        <taxon>Magnoliopsida</taxon>
        <taxon>eudicotyledons</taxon>
        <taxon>Gunneridae</taxon>
        <taxon>Pentapetalae</taxon>
        <taxon>rosids</taxon>
        <taxon>fabids</taxon>
        <taxon>Fabales</taxon>
        <taxon>Fabaceae</taxon>
        <taxon>Papilionoideae</taxon>
        <taxon>50 kb inversion clade</taxon>
        <taxon>NPAAA clade</taxon>
        <taxon>Hologalegina</taxon>
        <taxon>IRL clade</taxon>
        <taxon>Trifolieae</taxon>
        <taxon>Trifolium</taxon>
    </lineage>
</organism>
<protein>
    <submittedName>
        <fullName evidence="1">Disease resistance protein RPM1-like</fullName>
    </submittedName>
</protein>
<evidence type="ECO:0000313" key="1">
    <source>
        <dbReference type="EMBL" id="MCI58747.1"/>
    </source>
</evidence>
<dbReference type="Proteomes" id="UP000265520">
    <property type="component" value="Unassembled WGS sequence"/>
</dbReference>
<sequence>DLDRLVKLVLSGSKLTDEYDPLDSLKDLPNLLYLSIIDDAYEGESLNFEDGDFEGLEELELGSLHILSSDD</sequence>
<dbReference type="AlphaFoldDB" id="A0A392TEC1"/>
<evidence type="ECO:0000313" key="2">
    <source>
        <dbReference type="Proteomes" id="UP000265520"/>
    </source>
</evidence>
<accession>A0A392TEC1</accession>
<feature type="non-terminal residue" evidence="1">
    <location>
        <position position="1"/>
    </location>
</feature>